<name>A0A382DRR7_9ZZZZ</name>
<dbReference type="SUPFAM" id="SSF52540">
    <property type="entry name" value="P-loop containing nucleoside triphosphate hydrolases"/>
    <property type="match status" value="1"/>
</dbReference>
<accession>A0A382DRR7</accession>
<gene>
    <name evidence="1" type="ORF">METZ01_LOCUS193141</name>
</gene>
<dbReference type="Gene3D" id="3.40.50.300">
    <property type="entry name" value="P-loop containing nucleotide triphosphate hydrolases"/>
    <property type="match status" value="1"/>
</dbReference>
<dbReference type="EMBL" id="UINC01040427">
    <property type="protein sequence ID" value="SVB40287.1"/>
    <property type="molecule type" value="Genomic_DNA"/>
</dbReference>
<dbReference type="AlphaFoldDB" id="A0A382DRR7"/>
<reference evidence="1" key="1">
    <citation type="submission" date="2018-05" db="EMBL/GenBank/DDBJ databases">
        <authorList>
            <person name="Lanie J.A."/>
            <person name="Ng W.-L."/>
            <person name="Kazmierczak K.M."/>
            <person name="Andrzejewski T.M."/>
            <person name="Davidsen T.M."/>
            <person name="Wayne K.J."/>
            <person name="Tettelin H."/>
            <person name="Glass J.I."/>
            <person name="Rusch D."/>
            <person name="Podicherti R."/>
            <person name="Tsui H.-C.T."/>
            <person name="Winkler M.E."/>
        </authorList>
    </citation>
    <scope>NUCLEOTIDE SEQUENCE</scope>
</reference>
<sequence>MDINNQKVTFLLSFGHTGIDWLHSLFDSHPQILIMPCFSFYRSWKILNADLAETSDAMHDIWINYFNSKGMQSKESKQFYNVEEMERFSSKFLENLVAKGIGRKETFWSIIQSYAWAKNIDFNQISTVIEHEHASFPYKEIFKDFTEPKIIMIYRDPRASIAGFYKGINKKYANWPDIYEYFINMSLEEWMNSFDLFRMCKYQLDNRLKLVKNEELSRNTKQEMV</sequence>
<evidence type="ECO:0000313" key="1">
    <source>
        <dbReference type="EMBL" id="SVB40287.1"/>
    </source>
</evidence>
<feature type="non-terminal residue" evidence="1">
    <location>
        <position position="225"/>
    </location>
</feature>
<proteinExistence type="predicted"/>
<organism evidence="1">
    <name type="scientific">marine metagenome</name>
    <dbReference type="NCBI Taxonomy" id="408172"/>
    <lineage>
        <taxon>unclassified sequences</taxon>
        <taxon>metagenomes</taxon>
        <taxon>ecological metagenomes</taxon>
    </lineage>
</organism>
<protein>
    <submittedName>
        <fullName evidence="1">Uncharacterized protein</fullName>
    </submittedName>
</protein>
<dbReference type="InterPro" id="IPR027417">
    <property type="entry name" value="P-loop_NTPase"/>
</dbReference>